<keyword evidence="3" id="KW-1185">Reference proteome</keyword>
<dbReference type="EMBL" id="JARKIE010000863">
    <property type="protein sequence ID" value="KAJ7614315.1"/>
    <property type="molecule type" value="Genomic_DNA"/>
</dbReference>
<evidence type="ECO:0000256" key="1">
    <source>
        <dbReference type="SAM" id="MobiDB-lite"/>
    </source>
</evidence>
<dbReference type="AlphaFoldDB" id="A0AAD7B8V7"/>
<gene>
    <name evidence="2" type="ORF">B0H17DRAFT_1220592</name>
</gene>
<reference evidence="2" key="1">
    <citation type="submission" date="2023-03" db="EMBL/GenBank/DDBJ databases">
        <title>Massive genome expansion in bonnet fungi (Mycena s.s.) driven by repeated elements and novel gene families across ecological guilds.</title>
        <authorList>
            <consortium name="Lawrence Berkeley National Laboratory"/>
            <person name="Harder C.B."/>
            <person name="Miyauchi S."/>
            <person name="Viragh M."/>
            <person name="Kuo A."/>
            <person name="Thoen E."/>
            <person name="Andreopoulos B."/>
            <person name="Lu D."/>
            <person name="Skrede I."/>
            <person name="Drula E."/>
            <person name="Henrissat B."/>
            <person name="Morin E."/>
            <person name="Kohler A."/>
            <person name="Barry K."/>
            <person name="LaButti K."/>
            <person name="Morin E."/>
            <person name="Salamov A."/>
            <person name="Lipzen A."/>
            <person name="Mereny Z."/>
            <person name="Hegedus B."/>
            <person name="Baldrian P."/>
            <person name="Stursova M."/>
            <person name="Weitz H."/>
            <person name="Taylor A."/>
            <person name="Grigoriev I.V."/>
            <person name="Nagy L.G."/>
            <person name="Martin F."/>
            <person name="Kauserud H."/>
        </authorList>
    </citation>
    <scope>NUCLEOTIDE SEQUENCE</scope>
    <source>
        <strain evidence="2">CBHHK067</strain>
    </source>
</reference>
<proteinExistence type="predicted"/>
<name>A0AAD7B8V7_MYCRO</name>
<accession>A0AAD7B8V7</accession>
<sequence length="409" mass="43887">MSSGNTHSNKHFEVIPELKKRWGAFTRKHEAEKASPESIAKARRCVVAAPQPALSTALFPSTRVRTFEEPSLMTSIPASPGGLSAEVLAMGCTTQTAQAALNRFAAHEVLQGFDGRKDVRKGWQKVCYHMHAWCTPRLASTGHRGCMFPLTKPVATRSTETGAANITSGGAIRVKDEFKTKRDVKPKVAEHDIKPKLKQRDVMPKLELEATICFDSKQKRATRTSPPSPPPVTKSGDEMPPPVLCPAVMQDEDFYMEGDDIPLWYSLGAHIDRSLDGSTGPPSSISLSHSSLFSFTRPQNTAVCTNSVNPATVASAPCTRAPTVPASARPTTAARGLPTASLSASTNRAAVPATASSSAASTQQHGFYVIERTRVLHNDRAAAMAMAGGNGFRIFLQLEDAIEAAVIQA</sequence>
<protein>
    <submittedName>
        <fullName evidence="2">Uncharacterized protein</fullName>
    </submittedName>
</protein>
<organism evidence="2 3">
    <name type="scientific">Mycena rosella</name>
    <name type="common">Pink bonnet</name>
    <name type="synonym">Agaricus rosellus</name>
    <dbReference type="NCBI Taxonomy" id="1033263"/>
    <lineage>
        <taxon>Eukaryota</taxon>
        <taxon>Fungi</taxon>
        <taxon>Dikarya</taxon>
        <taxon>Basidiomycota</taxon>
        <taxon>Agaricomycotina</taxon>
        <taxon>Agaricomycetes</taxon>
        <taxon>Agaricomycetidae</taxon>
        <taxon>Agaricales</taxon>
        <taxon>Marasmiineae</taxon>
        <taxon>Mycenaceae</taxon>
        <taxon>Mycena</taxon>
    </lineage>
</organism>
<comment type="caution">
    <text evidence="2">The sequence shown here is derived from an EMBL/GenBank/DDBJ whole genome shotgun (WGS) entry which is preliminary data.</text>
</comment>
<evidence type="ECO:0000313" key="2">
    <source>
        <dbReference type="EMBL" id="KAJ7614315.1"/>
    </source>
</evidence>
<feature type="region of interest" description="Disordered" evidence="1">
    <location>
        <begin position="217"/>
        <end position="241"/>
    </location>
</feature>
<dbReference type="Proteomes" id="UP001221757">
    <property type="component" value="Unassembled WGS sequence"/>
</dbReference>
<feature type="region of interest" description="Disordered" evidence="1">
    <location>
        <begin position="320"/>
        <end position="341"/>
    </location>
</feature>
<evidence type="ECO:0000313" key="3">
    <source>
        <dbReference type="Proteomes" id="UP001221757"/>
    </source>
</evidence>